<evidence type="ECO:0000256" key="2">
    <source>
        <dbReference type="ARBA" id="ARBA00023125"/>
    </source>
</evidence>
<accession>A0A948W6M6</accession>
<protein>
    <submittedName>
        <fullName evidence="5">Winged helix-turn-helix domain-containing protein</fullName>
    </submittedName>
</protein>
<dbReference type="Pfam" id="PF07676">
    <property type="entry name" value="PD40"/>
    <property type="match status" value="7"/>
</dbReference>
<evidence type="ECO:0000313" key="6">
    <source>
        <dbReference type="Proteomes" id="UP000777784"/>
    </source>
</evidence>
<dbReference type="InterPro" id="IPR001867">
    <property type="entry name" value="OmpR/PhoB-type_DNA-bd"/>
</dbReference>
<evidence type="ECO:0000256" key="1">
    <source>
        <dbReference type="ARBA" id="ARBA00009820"/>
    </source>
</evidence>
<dbReference type="Proteomes" id="UP000777784">
    <property type="component" value="Unassembled WGS sequence"/>
</dbReference>
<dbReference type="PROSITE" id="PS51755">
    <property type="entry name" value="OMPR_PHOB"/>
    <property type="match status" value="1"/>
</dbReference>
<dbReference type="GO" id="GO:0006355">
    <property type="term" value="P:regulation of DNA-templated transcription"/>
    <property type="evidence" value="ECO:0007669"/>
    <property type="project" value="InterPro"/>
</dbReference>
<dbReference type="GO" id="GO:0003677">
    <property type="term" value="F:DNA binding"/>
    <property type="evidence" value="ECO:0007669"/>
    <property type="project" value="UniProtKB-UniRule"/>
</dbReference>
<dbReference type="CDD" id="cd00383">
    <property type="entry name" value="trans_reg_C"/>
    <property type="match status" value="1"/>
</dbReference>
<sequence length="718" mass="80983">MDNPGKPLPHRPAAVSPFYLNEYFIQPSLNRVTIKEEIQQIEPRIMHVLVCLADRPGEVVSRDALLQAVWGDSIVGEEAITVAISELRRILKDNTKSPHYIETIRKGGYRLITEVRHAEADQPPPRTAEVNARPRTVPPAFDKREVSKSRPWLIWAPAIILAILSIAIIQQWRKGPPAEPAILKGRPFTSYPGNEMYPALSPDGKQVAFVWAGEDGDNYDIYVKQLDTETPLRLTDNPADESYPAWSPDGNTIAFVRYGERAGIYIKPVLGGSERRLSFIENSVGGLDWSPDGRWIAFSAAADPKEPYLIALLSLETMEIKYLTFIQEEFTCDSWPAFSPDGKTIAFIRAGYSAQRDIFLIPTGGGTERRLTRFQHSIQGLDWTSDGRSLVIAAAPSGHFSLWRVTIDNGALAWLPTHSATVANPSIAVKGAGLVFEEHIFDCNIWRVPMTHPDACGVSGPFISSTRTDCQARYSQDGGRIAFISSRSGSREIWICDADGKRPRQLTNFNGAFIMEPRWSPDGNRLAFTAMPEGNASVYIMEIDSSLPKLLTHDNHNETRPFWSSDGEHLYFTREDAGRWQIWKMDQEGKSRVLVTDDGIEAFKESEDGLYLYYWRPLDFCICRLSLIDGERTCYTDGKVLSNWNCYTPTPKGVYSIQRKPGYSLLVFYDYSTCQTDSILALNEKRYIDIDISPDGQYLLYSGNEKYERDLILVEDFR</sequence>
<keyword evidence="2 3" id="KW-0238">DNA-binding</keyword>
<feature type="domain" description="OmpR/PhoB-type" evidence="4">
    <location>
        <begin position="15"/>
        <end position="113"/>
    </location>
</feature>
<dbReference type="SUPFAM" id="SSF82171">
    <property type="entry name" value="DPP6 N-terminal domain-like"/>
    <property type="match status" value="3"/>
</dbReference>
<evidence type="ECO:0000259" key="4">
    <source>
        <dbReference type="PROSITE" id="PS51755"/>
    </source>
</evidence>
<proteinExistence type="inferred from homology"/>
<dbReference type="Gene3D" id="1.10.10.10">
    <property type="entry name" value="Winged helix-like DNA-binding domain superfamily/Winged helix DNA-binding domain"/>
    <property type="match status" value="1"/>
</dbReference>
<dbReference type="PANTHER" id="PTHR36842:SF1">
    <property type="entry name" value="PROTEIN TOLB"/>
    <property type="match status" value="1"/>
</dbReference>
<dbReference type="Pfam" id="PF00486">
    <property type="entry name" value="Trans_reg_C"/>
    <property type="match status" value="1"/>
</dbReference>
<dbReference type="InterPro" id="IPR011659">
    <property type="entry name" value="WD40"/>
</dbReference>
<evidence type="ECO:0000256" key="3">
    <source>
        <dbReference type="PROSITE-ProRule" id="PRU01091"/>
    </source>
</evidence>
<dbReference type="InterPro" id="IPR016032">
    <property type="entry name" value="Sig_transdc_resp-reg_C-effctor"/>
</dbReference>
<dbReference type="AlphaFoldDB" id="A0A948W6M6"/>
<dbReference type="EMBL" id="JAHJDP010000037">
    <property type="protein sequence ID" value="MBU2690806.1"/>
    <property type="molecule type" value="Genomic_DNA"/>
</dbReference>
<evidence type="ECO:0000313" key="5">
    <source>
        <dbReference type="EMBL" id="MBU2690806.1"/>
    </source>
</evidence>
<dbReference type="Gene3D" id="2.120.10.30">
    <property type="entry name" value="TolB, C-terminal domain"/>
    <property type="match status" value="3"/>
</dbReference>
<dbReference type="PANTHER" id="PTHR36842">
    <property type="entry name" value="PROTEIN TOLB HOMOLOG"/>
    <property type="match status" value="1"/>
</dbReference>
<dbReference type="GO" id="GO:0000160">
    <property type="term" value="P:phosphorelay signal transduction system"/>
    <property type="evidence" value="ECO:0007669"/>
    <property type="project" value="InterPro"/>
</dbReference>
<dbReference type="InterPro" id="IPR036388">
    <property type="entry name" value="WH-like_DNA-bd_sf"/>
</dbReference>
<dbReference type="SMART" id="SM00862">
    <property type="entry name" value="Trans_reg_C"/>
    <property type="match status" value="1"/>
</dbReference>
<reference evidence="5" key="1">
    <citation type="submission" date="2021-05" db="EMBL/GenBank/DDBJ databases">
        <title>Energy efficiency and biological interactions define the core microbiome of deep oligotrophic groundwater.</title>
        <authorList>
            <person name="Mehrshad M."/>
            <person name="Lopez-Fernandez M."/>
            <person name="Bell E."/>
            <person name="Bernier-Latmani R."/>
            <person name="Bertilsson S."/>
            <person name="Dopson M."/>
        </authorList>
    </citation>
    <scope>NUCLEOTIDE SEQUENCE</scope>
    <source>
        <strain evidence="5">Modern_marine.mb.64</strain>
    </source>
</reference>
<dbReference type="InterPro" id="IPR011042">
    <property type="entry name" value="6-blade_b-propeller_TolB-like"/>
</dbReference>
<gene>
    <name evidence="5" type="ORF">KJ970_07735</name>
</gene>
<dbReference type="SUPFAM" id="SSF46894">
    <property type="entry name" value="C-terminal effector domain of the bipartite response regulators"/>
    <property type="match status" value="1"/>
</dbReference>
<feature type="DNA-binding region" description="OmpR/PhoB-type" evidence="3">
    <location>
        <begin position="15"/>
        <end position="113"/>
    </location>
</feature>
<organism evidence="5 6">
    <name type="scientific">Eiseniibacteriota bacterium</name>
    <dbReference type="NCBI Taxonomy" id="2212470"/>
    <lineage>
        <taxon>Bacteria</taxon>
        <taxon>Candidatus Eiseniibacteriota</taxon>
    </lineage>
</organism>
<comment type="similarity">
    <text evidence="1">Belongs to the TolB family.</text>
</comment>
<name>A0A948W6M6_UNCEI</name>
<comment type="caution">
    <text evidence="5">The sequence shown here is derived from an EMBL/GenBank/DDBJ whole genome shotgun (WGS) entry which is preliminary data.</text>
</comment>